<evidence type="ECO:0000256" key="5">
    <source>
        <dbReference type="ARBA" id="ARBA00022741"/>
    </source>
</evidence>
<feature type="domain" description="ATP-grasp fold succinyl-CoA synthetase-type" evidence="8">
    <location>
        <begin position="2"/>
        <end position="206"/>
    </location>
</feature>
<dbReference type="GO" id="GO:0006099">
    <property type="term" value="P:tricarboxylic acid cycle"/>
    <property type="evidence" value="ECO:0007669"/>
    <property type="project" value="UniProtKB-KW"/>
</dbReference>
<dbReference type="Pfam" id="PF00549">
    <property type="entry name" value="Ligase_CoA"/>
    <property type="match status" value="1"/>
</dbReference>
<dbReference type="InterPro" id="IPR005811">
    <property type="entry name" value="SUCC_ACL_C"/>
</dbReference>
<dbReference type="InterPro" id="IPR016102">
    <property type="entry name" value="Succinyl-CoA_synth-like"/>
</dbReference>
<dbReference type="FunFam" id="3.30.1490.20:FF:000002">
    <property type="entry name" value="Succinate--CoA ligase [ADP-forming] subunit beta"/>
    <property type="match status" value="1"/>
</dbReference>
<name>A0A381NXE8_9ZZZZ</name>
<dbReference type="Gene3D" id="3.40.50.261">
    <property type="entry name" value="Succinyl-CoA synthetase domains"/>
    <property type="match status" value="1"/>
</dbReference>
<proteinExistence type="inferred from homology"/>
<dbReference type="AlphaFoldDB" id="A0A381NXE8"/>
<keyword evidence="3" id="KW-0436">Ligase</keyword>
<dbReference type="GO" id="GO:0046872">
    <property type="term" value="F:metal ion binding"/>
    <property type="evidence" value="ECO:0007669"/>
    <property type="project" value="UniProtKB-KW"/>
</dbReference>
<dbReference type="InterPro" id="IPR005809">
    <property type="entry name" value="Succ_CoA_ligase-like_bsu"/>
</dbReference>
<dbReference type="FunFam" id="3.30.470.20:FF:000002">
    <property type="entry name" value="Succinate--CoA ligase [ADP-forming] subunit beta"/>
    <property type="match status" value="1"/>
</dbReference>
<evidence type="ECO:0000256" key="1">
    <source>
        <dbReference type="ARBA" id="ARBA00001946"/>
    </source>
</evidence>
<evidence type="ECO:0000313" key="9">
    <source>
        <dbReference type="EMBL" id="SUZ59296.1"/>
    </source>
</evidence>
<protein>
    <recommendedName>
        <fullName evidence="10">ATP-grasp domain-containing protein</fullName>
    </recommendedName>
</protein>
<feature type="domain" description="ATP-citrate synthase/succinyl-CoA ligase C-terminal" evidence="7">
    <location>
        <begin position="266"/>
        <end position="386"/>
    </location>
</feature>
<evidence type="ECO:0000256" key="2">
    <source>
        <dbReference type="ARBA" id="ARBA00022532"/>
    </source>
</evidence>
<dbReference type="SUPFAM" id="SSF56059">
    <property type="entry name" value="Glutathione synthetase ATP-binding domain-like"/>
    <property type="match status" value="1"/>
</dbReference>
<dbReference type="HAMAP" id="MF_00558">
    <property type="entry name" value="Succ_CoA_beta"/>
    <property type="match status" value="1"/>
</dbReference>
<accession>A0A381NXE8</accession>
<organism evidence="9">
    <name type="scientific">marine metagenome</name>
    <dbReference type="NCBI Taxonomy" id="408172"/>
    <lineage>
        <taxon>unclassified sequences</taxon>
        <taxon>metagenomes</taxon>
        <taxon>ecological metagenomes</taxon>
    </lineage>
</organism>
<dbReference type="PANTHER" id="PTHR11815">
    <property type="entry name" value="SUCCINYL-COA SYNTHETASE BETA CHAIN"/>
    <property type="match status" value="1"/>
</dbReference>
<dbReference type="InterPro" id="IPR013650">
    <property type="entry name" value="ATP-grasp_succ-CoA_synth-type"/>
</dbReference>
<dbReference type="EMBL" id="UINC01000669">
    <property type="protein sequence ID" value="SUZ59296.1"/>
    <property type="molecule type" value="Genomic_DNA"/>
</dbReference>
<dbReference type="GO" id="GO:0006104">
    <property type="term" value="P:succinyl-CoA metabolic process"/>
    <property type="evidence" value="ECO:0007669"/>
    <property type="project" value="TreeGrafter"/>
</dbReference>
<dbReference type="PIRSF" id="PIRSF001554">
    <property type="entry name" value="SucCS_beta"/>
    <property type="match status" value="1"/>
</dbReference>
<evidence type="ECO:0000256" key="6">
    <source>
        <dbReference type="ARBA" id="ARBA00022842"/>
    </source>
</evidence>
<keyword evidence="2" id="KW-0816">Tricarboxylic acid cycle</keyword>
<dbReference type="Gene3D" id="3.30.1490.20">
    <property type="entry name" value="ATP-grasp fold, A domain"/>
    <property type="match status" value="1"/>
</dbReference>
<dbReference type="SUPFAM" id="SSF52210">
    <property type="entry name" value="Succinyl-CoA synthetase domains"/>
    <property type="match status" value="1"/>
</dbReference>
<dbReference type="InterPro" id="IPR017866">
    <property type="entry name" value="Succ-CoA_synthase_bsu_CS"/>
</dbReference>
<comment type="cofactor">
    <cofactor evidence="1">
        <name>Mg(2+)</name>
        <dbReference type="ChEBI" id="CHEBI:18420"/>
    </cofactor>
</comment>
<evidence type="ECO:0000259" key="7">
    <source>
        <dbReference type="Pfam" id="PF00549"/>
    </source>
</evidence>
<dbReference type="InterPro" id="IPR013815">
    <property type="entry name" value="ATP_grasp_subdomain_1"/>
</dbReference>
<dbReference type="Pfam" id="PF08442">
    <property type="entry name" value="ATP-grasp_2"/>
    <property type="match status" value="1"/>
</dbReference>
<dbReference type="PROSITE" id="PS01217">
    <property type="entry name" value="SUCCINYL_COA_LIG_3"/>
    <property type="match status" value="1"/>
</dbReference>
<dbReference type="Gene3D" id="3.30.470.20">
    <property type="entry name" value="ATP-grasp fold, B domain"/>
    <property type="match status" value="1"/>
</dbReference>
<dbReference type="NCBIfam" id="TIGR01016">
    <property type="entry name" value="sucCoAbeta"/>
    <property type="match status" value="1"/>
</dbReference>
<evidence type="ECO:0000256" key="3">
    <source>
        <dbReference type="ARBA" id="ARBA00022598"/>
    </source>
</evidence>
<dbReference type="GO" id="GO:0005829">
    <property type="term" value="C:cytosol"/>
    <property type="evidence" value="ECO:0007669"/>
    <property type="project" value="TreeGrafter"/>
</dbReference>
<gene>
    <name evidence="9" type="ORF">METZ01_LOCUS12150</name>
</gene>
<dbReference type="NCBIfam" id="NF001913">
    <property type="entry name" value="PRK00696.1"/>
    <property type="match status" value="1"/>
</dbReference>
<dbReference type="GO" id="GO:0005524">
    <property type="term" value="F:ATP binding"/>
    <property type="evidence" value="ECO:0007669"/>
    <property type="project" value="InterPro"/>
</dbReference>
<dbReference type="GO" id="GO:0004775">
    <property type="term" value="F:succinate-CoA ligase (ADP-forming) activity"/>
    <property type="evidence" value="ECO:0007669"/>
    <property type="project" value="TreeGrafter"/>
</dbReference>
<keyword evidence="4" id="KW-0479">Metal-binding</keyword>
<evidence type="ECO:0000259" key="8">
    <source>
        <dbReference type="Pfam" id="PF08442"/>
    </source>
</evidence>
<dbReference type="FunFam" id="3.40.50.261:FF:000001">
    <property type="entry name" value="Succinate--CoA ligase [ADP-forming] subunit beta"/>
    <property type="match status" value="1"/>
</dbReference>
<reference evidence="9" key="1">
    <citation type="submission" date="2018-05" db="EMBL/GenBank/DDBJ databases">
        <authorList>
            <person name="Lanie J.A."/>
            <person name="Ng W.-L."/>
            <person name="Kazmierczak K.M."/>
            <person name="Andrzejewski T.M."/>
            <person name="Davidsen T.M."/>
            <person name="Wayne K.J."/>
            <person name="Tettelin H."/>
            <person name="Glass J.I."/>
            <person name="Rusch D."/>
            <person name="Podicherti R."/>
            <person name="Tsui H.-C.T."/>
            <person name="Winkler M.E."/>
        </authorList>
    </citation>
    <scope>NUCLEOTIDE SEQUENCE</scope>
</reference>
<dbReference type="PANTHER" id="PTHR11815:SF10">
    <property type="entry name" value="SUCCINATE--COA LIGASE [GDP-FORMING] SUBUNIT BETA, MITOCHONDRIAL"/>
    <property type="match status" value="1"/>
</dbReference>
<keyword evidence="6" id="KW-0460">Magnesium</keyword>
<evidence type="ECO:0000256" key="4">
    <source>
        <dbReference type="ARBA" id="ARBA00022723"/>
    </source>
</evidence>
<evidence type="ECO:0008006" key="10">
    <source>
        <dbReference type="Google" id="ProtNLM"/>
    </source>
</evidence>
<sequence>MKIHEFQGKNIFKHYGIPIQDGYVIENLADASATIEKVQQEFNSKAVMVKAQIHAGGRGKGGGVKYCPTTKDALENVSNMLGMNLVTPQTGAGGQKVRKVYITEALDIQKEYYCALTLDRAKTKDVFMVSSEGGVEIEKVAAETPEKIIKVWIDPLIGMKIPQARELAIGLDLGGEPLKTAITMFMKMYQCYVETDASLVEINPLVLTEDDRVVALDAKFNFDDNALYRQPDIAELHDKHEEDPTEMAAKEYNLNYIKLDGNVGCMVNGAGLAMATMDIIKLAGGEPANFLDVGGAASAETVKNGFKIILSDDHVKAILINIFGGIVRCDRVANGVIQAVKELGLEVPVVVRLEGTNAQAAKTILSESGLAIVSAGNMQDAASKVVNAALEN</sequence>
<dbReference type="GO" id="GO:0042709">
    <property type="term" value="C:succinate-CoA ligase complex"/>
    <property type="evidence" value="ECO:0007669"/>
    <property type="project" value="UniProtKB-ARBA"/>
</dbReference>
<keyword evidence="5" id="KW-0547">Nucleotide-binding</keyword>